<comment type="caution">
    <text evidence="1">The sequence shown here is derived from an EMBL/GenBank/DDBJ whole genome shotgun (WGS) entry which is preliminary data.</text>
</comment>
<protein>
    <submittedName>
        <fullName evidence="1">Uncharacterized protein</fullName>
    </submittedName>
</protein>
<evidence type="ECO:0000313" key="2">
    <source>
        <dbReference type="Proteomes" id="UP001610990"/>
    </source>
</evidence>
<gene>
    <name evidence="1" type="ORF">ACH4GP_11095</name>
</gene>
<dbReference type="RefSeq" id="WP_397672098.1">
    <property type="nucleotide sequence ID" value="NZ_JBIRGH010000005.1"/>
</dbReference>
<proteinExistence type="predicted"/>
<sequence length="83" mass="8808">MTTRPPTQPLGLGHLNHPLLGHRVIDHAHDDRIGILRAIAPDAKANTPSLNIGIPDTPPVAWLAPETGGLEWTTDPDAIEAAT</sequence>
<organism evidence="1 2">
    <name type="scientific">Streptomyces celluloflavus</name>
    <dbReference type="NCBI Taxonomy" id="58344"/>
    <lineage>
        <taxon>Bacteria</taxon>
        <taxon>Bacillati</taxon>
        <taxon>Actinomycetota</taxon>
        <taxon>Actinomycetes</taxon>
        <taxon>Kitasatosporales</taxon>
        <taxon>Streptomycetaceae</taxon>
        <taxon>Streptomyces</taxon>
    </lineage>
</organism>
<reference evidence="1 2" key="1">
    <citation type="submission" date="2024-10" db="EMBL/GenBank/DDBJ databases">
        <title>The Natural Products Discovery Center: Release of the First 8490 Sequenced Strains for Exploring Actinobacteria Biosynthetic Diversity.</title>
        <authorList>
            <person name="Kalkreuter E."/>
            <person name="Kautsar S.A."/>
            <person name="Yang D."/>
            <person name="Bader C.D."/>
            <person name="Teijaro C.N."/>
            <person name="Fluegel L."/>
            <person name="Davis C.M."/>
            <person name="Simpson J.R."/>
            <person name="Lauterbach L."/>
            <person name="Steele A.D."/>
            <person name="Gui C."/>
            <person name="Meng S."/>
            <person name="Li G."/>
            <person name="Viehrig K."/>
            <person name="Ye F."/>
            <person name="Su P."/>
            <person name="Kiefer A.F."/>
            <person name="Nichols A."/>
            <person name="Cepeda A.J."/>
            <person name="Yan W."/>
            <person name="Fan B."/>
            <person name="Jiang Y."/>
            <person name="Adhikari A."/>
            <person name="Zheng C.-J."/>
            <person name="Schuster L."/>
            <person name="Cowan T.M."/>
            <person name="Smanski M.J."/>
            <person name="Chevrette M.G."/>
            <person name="De Carvalho L.P.S."/>
            <person name="Shen B."/>
        </authorList>
    </citation>
    <scope>NUCLEOTIDE SEQUENCE [LARGE SCALE GENOMIC DNA]</scope>
    <source>
        <strain evidence="1 2">NPDC018013</strain>
    </source>
</reference>
<accession>A0ABW7RA63</accession>
<evidence type="ECO:0000313" key="1">
    <source>
        <dbReference type="EMBL" id="MFH8584929.1"/>
    </source>
</evidence>
<dbReference type="EMBL" id="JBIRGH010000005">
    <property type="protein sequence ID" value="MFH8584929.1"/>
    <property type="molecule type" value="Genomic_DNA"/>
</dbReference>
<keyword evidence="2" id="KW-1185">Reference proteome</keyword>
<dbReference type="Proteomes" id="UP001610990">
    <property type="component" value="Unassembled WGS sequence"/>
</dbReference>
<name>A0ABW7RA63_9ACTN</name>